<comment type="similarity">
    <text evidence="1 10">Belongs to the glutaminase PdxT/SNO family.</text>
</comment>
<evidence type="ECO:0000256" key="2">
    <source>
        <dbReference type="ARBA" id="ARBA00022801"/>
    </source>
</evidence>
<dbReference type="GO" id="GO:0006543">
    <property type="term" value="P:L-glutamine catabolic process"/>
    <property type="evidence" value="ECO:0007669"/>
    <property type="project" value="UniProtKB-UniRule"/>
</dbReference>
<dbReference type="PIRSF" id="PIRSF005639">
    <property type="entry name" value="Glut_amidoT_SNO"/>
    <property type="match status" value="1"/>
</dbReference>
<dbReference type="STRING" id="1173111.SAMN05444955_102249"/>
<comment type="function">
    <text evidence="8 10">Catalyzes the hydrolysis of glutamine to glutamate and ammonia as part of the biosynthesis of pyridoxal 5'-phosphate. The resulting ammonia molecule is channeled to the active site of PdxS.</text>
</comment>
<feature type="binding site" evidence="10 12">
    <location>
        <position position="105"/>
    </location>
    <ligand>
        <name>L-glutamine</name>
        <dbReference type="ChEBI" id="CHEBI:58359"/>
    </ligand>
</feature>
<evidence type="ECO:0000256" key="6">
    <source>
        <dbReference type="ARBA" id="ARBA00047992"/>
    </source>
</evidence>
<dbReference type="PROSITE" id="PS51273">
    <property type="entry name" value="GATASE_TYPE_1"/>
    <property type="match status" value="1"/>
</dbReference>
<feature type="active site" description="Charge relay system" evidence="10 11">
    <location>
        <position position="169"/>
    </location>
</feature>
<dbReference type="GO" id="GO:0036381">
    <property type="term" value="F:pyridoxal 5'-phosphate synthase (glutamine hydrolysing) activity"/>
    <property type="evidence" value="ECO:0007669"/>
    <property type="project" value="UniProtKB-UniRule"/>
</dbReference>
<evidence type="ECO:0000313" key="14">
    <source>
        <dbReference type="Proteomes" id="UP000199695"/>
    </source>
</evidence>
<dbReference type="GO" id="GO:1903600">
    <property type="term" value="C:glutaminase complex"/>
    <property type="evidence" value="ECO:0007669"/>
    <property type="project" value="TreeGrafter"/>
</dbReference>
<dbReference type="PANTHER" id="PTHR31559">
    <property type="entry name" value="PYRIDOXAL 5'-PHOSPHATE SYNTHASE SUBUNIT SNO"/>
    <property type="match status" value="1"/>
</dbReference>
<dbReference type="Gene3D" id="3.40.50.880">
    <property type="match status" value="1"/>
</dbReference>
<feature type="active site" description="Nucleophile" evidence="10 11">
    <location>
        <position position="78"/>
    </location>
</feature>
<dbReference type="UniPathway" id="UPA00245"/>
<dbReference type="PROSITE" id="PS51274">
    <property type="entry name" value="GATASE_COBBQ"/>
    <property type="match status" value="1"/>
</dbReference>
<keyword evidence="14" id="KW-1185">Reference proteome</keyword>
<reference evidence="13 14" key="1">
    <citation type="submission" date="2016-10" db="EMBL/GenBank/DDBJ databases">
        <authorList>
            <person name="de Groot N.N."/>
        </authorList>
    </citation>
    <scope>NUCLEOTIDE SEQUENCE [LARGE SCALE GENOMIC DNA]</scope>
    <source>
        <strain evidence="13 14">DSM 46701</strain>
    </source>
</reference>
<comment type="catalytic activity">
    <reaction evidence="6 10">
        <text>aldehydo-D-ribose 5-phosphate + D-glyceraldehyde 3-phosphate + L-glutamine = pyridoxal 5'-phosphate + L-glutamate + phosphate + 3 H2O + H(+)</text>
        <dbReference type="Rhea" id="RHEA:31507"/>
        <dbReference type="ChEBI" id="CHEBI:15377"/>
        <dbReference type="ChEBI" id="CHEBI:15378"/>
        <dbReference type="ChEBI" id="CHEBI:29985"/>
        <dbReference type="ChEBI" id="CHEBI:43474"/>
        <dbReference type="ChEBI" id="CHEBI:58273"/>
        <dbReference type="ChEBI" id="CHEBI:58359"/>
        <dbReference type="ChEBI" id="CHEBI:59776"/>
        <dbReference type="ChEBI" id="CHEBI:597326"/>
        <dbReference type="EC" id="4.3.3.6"/>
    </reaction>
</comment>
<keyword evidence="3 10" id="KW-0663">Pyridoxal phosphate</keyword>
<dbReference type="InterPro" id="IPR002161">
    <property type="entry name" value="PdxT/SNO"/>
</dbReference>
<dbReference type="GO" id="GO:0042823">
    <property type="term" value="P:pyridoxal phosphate biosynthetic process"/>
    <property type="evidence" value="ECO:0007669"/>
    <property type="project" value="UniProtKB-UniRule"/>
</dbReference>
<keyword evidence="4 10" id="KW-0315">Glutamine amidotransferase</keyword>
<evidence type="ECO:0000256" key="10">
    <source>
        <dbReference type="HAMAP-Rule" id="MF_01615"/>
    </source>
</evidence>
<evidence type="ECO:0000256" key="5">
    <source>
        <dbReference type="ARBA" id="ARBA00023239"/>
    </source>
</evidence>
<evidence type="ECO:0000256" key="9">
    <source>
        <dbReference type="ARBA" id="ARBA00064749"/>
    </source>
</evidence>
<dbReference type="HAMAP" id="MF_01615">
    <property type="entry name" value="PdxT"/>
    <property type="match status" value="1"/>
</dbReference>
<dbReference type="PROSITE" id="PS51130">
    <property type="entry name" value="PDXT_SNO_2"/>
    <property type="match status" value="1"/>
</dbReference>
<dbReference type="AlphaFoldDB" id="A0A1H8BNP1"/>
<protein>
    <recommendedName>
        <fullName evidence="10">Pyridoxal 5'-phosphate synthase subunit PdxT</fullName>
        <ecNumber evidence="10">4.3.3.6</ecNumber>
    </recommendedName>
    <alternativeName>
        <fullName evidence="10">Pdx2</fullName>
    </alternativeName>
    <alternativeName>
        <fullName evidence="10">Pyridoxal 5'-phosphate synthase glutaminase subunit</fullName>
        <ecNumber evidence="10">3.5.1.2</ecNumber>
    </alternativeName>
</protein>
<dbReference type="EC" id="4.3.3.6" evidence="10"/>
<name>A0A1H8BNP1_9BACL</name>
<evidence type="ECO:0000256" key="12">
    <source>
        <dbReference type="PIRSR" id="PIRSR005639-2"/>
    </source>
</evidence>
<evidence type="ECO:0000256" key="7">
    <source>
        <dbReference type="ARBA" id="ARBA00049534"/>
    </source>
</evidence>
<dbReference type="FunFam" id="3.40.50.880:FF:000010">
    <property type="entry name" value="uncharacterized protein LOC100176842 isoform X2"/>
    <property type="match status" value="1"/>
</dbReference>
<evidence type="ECO:0000313" key="13">
    <source>
        <dbReference type="EMBL" id="SEM83658.1"/>
    </source>
</evidence>
<dbReference type="OrthoDB" id="9810320at2"/>
<dbReference type="PROSITE" id="PS01236">
    <property type="entry name" value="PDXT_SNO_1"/>
    <property type="match status" value="1"/>
</dbReference>
<keyword evidence="2 10" id="KW-0378">Hydrolase</keyword>
<feature type="binding site" evidence="10 12">
    <location>
        <begin position="133"/>
        <end position="134"/>
    </location>
    <ligand>
        <name>L-glutamine</name>
        <dbReference type="ChEBI" id="CHEBI:58359"/>
    </ligand>
</feature>
<dbReference type="Pfam" id="PF01174">
    <property type="entry name" value="SNO"/>
    <property type="match status" value="1"/>
</dbReference>
<dbReference type="GO" id="GO:0005829">
    <property type="term" value="C:cytosol"/>
    <property type="evidence" value="ECO:0007669"/>
    <property type="project" value="TreeGrafter"/>
</dbReference>
<dbReference type="RefSeq" id="WP_089965264.1">
    <property type="nucleotide sequence ID" value="NZ_FOCQ01000002.1"/>
</dbReference>
<dbReference type="Proteomes" id="UP000199695">
    <property type="component" value="Unassembled WGS sequence"/>
</dbReference>
<dbReference type="SUPFAM" id="SSF52317">
    <property type="entry name" value="Class I glutamine amidotransferase-like"/>
    <property type="match status" value="1"/>
</dbReference>
<feature type="binding site" evidence="10 12">
    <location>
        <begin position="46"/>
        <end position="48"/>
    </location>
    <ligand>
        <name>L-glutamine</name>
        <dbReference type="ChEBI" id="CHEBI:58359"/>
    </ligand>
</feature>
<dbReference type="InterPro" id="IPR029062">
    <property type="entry name" value="Class_I_gatase-like"/>
</dbReference>
<evidence type="ECO:0000256" key="8">
    <source>
        <dbReference type="ARBA" id="ARBA00054599"/>
    </source>
</evidence>
<evidence type="ECO:0000256" key="4">
    <source>
        <dbReference type="ARBA" id="ARBA00022962"/>
    </source>
</evidence>
<evidence type="ECO:0000256" key="1">
    <source>
        <dbReference type="ARBA" id="ARBA00008345"/>
    </source>
</evidence>
<comment type="catalytic activity">
    <reaction evidence="7 10">
        <text>L-glutamine + H2O = L-glutamate + NH4(+)</text>
        <dbReference type="Rhea" id="RHEA:15889"/>
        <dbReference type="ChEBI" id="CHEBI:15377"/>
        <dbReference type="ChEBI" id="CHEBI:28938"/>
        <dbReference type="ChEBI" id="CHEBI:29985"/>
        <dbReference type="ChEBI" id="CHEBI:58359"/>
        <dbReference type="EC" id="3.5.1.2"/>
    </reaction>
</comment>
<dbReference type="GO" id="GO:0004359">
    <property type="term" value="F:glutaminase activity"/>
    <property type="evidence" value="ECO:0007669"/>
    <property type="project" value="UniProtKB-UniRule"/>
</dbReference>
<dbReference type="CDD" id="cd01749">
    <property type="entry name" value="GATase1_PB"/>
    <property type="match status" value="1"/>
</dbReference>
<accession>A0A1H8BNP1</accession>
<proteinExistence type="inferred from homology"/>
<gene>
    <name evidence="10" type="primary">pdxT</name>
    <name evidence="13" type="ORF">SAMN05444955_102249</name>
</gene>
<evidence type="ECO:0000256" key="11">
    <source>
        <dbReference type="PIRSR" id="PIRSR005639-1"/>
    </source>
</evidence>
<dbReference type="GO" id="GO:0008614">
    <property type="term" value="P:pyridoxine metabolic process"/>
    <property type="evidence" value="ECO:0007669"/>
    <property type="project" value="TreeGrafter"/>
</dbReference>
<dbReference type="PANTHER" id="PTHR31559:SF0">
    <property type="entry name" value="PYRIDOXAL 5'-PHOSPHATE SYNTHASE SUBUNIT SNO1-RELATED"/>
    <property type="match status" value="1"/>
</dbReference>
<organism evidence="13 14">
    <name type="scientific">Lihuaxuella thermophila</name>
    <dbReference type="NCBI Taxonomy" id="1173111"/>
    <lineage>
        <taxon>Bacteria</taxon>
        <taxon>Bacillati</taxon>
        <taxon>Bacillota</taxon>
        <taxon>Bacilli</taxon>
        <taxon>Bacillales</taxon>
        <taxon>Thermoactinomycetaceae</taxon>
        <taxon>Lihuaxuella</taxon>
    </lineage>
</organism>
<dbReference type="EMBL" id="FOCQ01000002">
    <property type="protein sequence ID" value="SEM83658.1"/>
    <property type="molecule type" value="Genomic_DNA"/>
</dbReference>
<evidence type="ECO:0000256" key="3">
    <source>
        <dbReference type="ARBA" id="ARBA00022898"/>
    </source>
</evidence>
<keyword evidence="5 10" id="KW-0456">Lyase</keyword>
<sequence length="196" mass="21431">MKIGVLALQGAVREHVQLLEQAGATAVAVKRAEQLRDLDGLVIPGGESTTIGKLMREYQLTEPVLKMHREGKPIFGTCAGLILIAKRVEGLDEPHLGLMDITVKRNAFGRQRESFEAALNIEEIGDNFQAVFIRAPYIEQAGPGVKVLATVDGKIVAAREGTLLGAAFHPELTDDLRFHAYFVKMVQESMVTKVNL</sequence>
<dbReference type="EC" id="3.5.1.2" evidence="10"/>
<dbReference type="InterPro" id="IPR021196">
    <property type="entry name" value="PdxT/SNO_CS"/>
</dbReference>
<feature type="active site" description="Charge relay system" evidence="10 11">
    <location>
        <position position="171"/>
    </location>
</feature>
<dbReference type="NCBIfam" id="TIGR03800">
    <property type="entry name" value="PLP_synth_Pdx2"/>
    <property type="match status" value="1"/>
</dbReference>
<comment type="pathway">
    <text evidence="10">Cofactor biosynthesis; pyridoxal 5'-phosphate biosynthesis.</text>
</comment>
<comment type="subunit">
    <text evidence="9 10">In the presence of PdxS, forms a dodecamer of heterodimers. Only shows activity in the heterodimer.</text>
</comment>